<proteinExistence type="predicted"/>
<name>A0A914GQ70_GLORO</name>
<dbReference type="Proteomes" id="UP000887572">
    <property type="component" value="Unplaced"/>
</dbReference>
<keyword evidence="1" id="KW-1185">Reference proteome</keyword>
<evidence type="ECO:0000313" key="2">
    <source>
        <dbReference type="WBParaSite" id="Gr19_v10_g10156.t2"/>
    </source>
</evidence>
<dbReference type="WBParaSite" id="Gr19_v10_g10156.t2">
    <property type="protein sequence ID" value="Gr19_v10_g10156.t2"/>
    <property type="gene ID" value="Gr19_v10_g10156"/>
</dbReference>
<evidence type="ECO:0000313" key="1">
    <source>
        <dbReference type="Proteomes" id="UP000887572"/>
    </source>
</evidence>
<dbReference type="AlphaFoldDB" id="A0A914GQ70"/>
<organism evidence="1 2">
    <name type="scientific">Globodera rostochiensis</name>
    <name type="common">Golden nematode worm</name>
    <name type="synonym">Heterodera rostochiensis</name>
    <dbReference type="NCBI Taxonomy" id="31243"/>
    <lineage>
        <taxon>Eukaryota</taxon>
        <taxon>Metazoa</taxon>
        <taxon>Ecdysozoa</taxon>
        <taxon>Nematoda</taxon>
        <taxon>Chromadorea</taxon>
        <taxon>Rhabditida</taxon>
        <taxon>Tylenchina</taxon>
        <taxon>Tylenchomorpha</taxon>
        <taxon>Tylenchoidea</taxon>
        <taxon>Heteroderidae</taxon>
        <taxon>Heteroderinae</taxon>
        <taxon>Globodera</taxon>
    </lineage>
</organism>
<accession>A0A914GQ70</accession>
<reference evidence="2" key="1">
    <citation type="submission" date="2022-11" db="UniProtKB">
        <authorList>
            <consortium name="WormBaseParasite"/>
        </authorList>
    </citation>
    <scope>IDENTIFICATION</scope>
</reference>
<protein>
    <submittedName>
        <fullName evidence="2">F-box domain-containing protein</fullName>
    </submittedName>
</protein>
<sequence>MSDNASELEQQQQMEEIFICDDIWLEVFVIRPFDVGLKMALISDRFDAFVDEHFKHFFPNIWNFYKMSDNESEAKQKQQMKEMLRKVPMLSSRWDASGPLRYFRIYVFAFLDPFDVGLKMALISDRLDVLVDVHFKSREWSLGSIRIYSAKLSKCSLSNWLRIRPAIGGDSAEMFNERFGGRLPIPQELLPDKVIGYKELKICYINQTVIEFLQRIRRLFDASETTVIITSFDDQSRSWEIIRQNILPLVSGNICSFLHLEYPDVDGLRWFSPAVLRNCANLRSIHSSQFFPEFPAEDNAEASSGQALAKWLLTPRGDGLPKMLYYGDPKAKIEGLKRAFVNALEPVNFIIRFCFGLFYVELFELTNNWTRERLSLRRINNKLELLVRCPIGREEDKWTKWEKEAIEWKEYRQWNCITIRCNDWDIGDGIIDANGSPVSPTSKWTEGI</sequence>